<proteinExistence type="predicted"/>
<dbReference type="EMBL" id="JBHULT010000012">
    <property type="protein sequence ID" value="MFD2518948.1"/>
    <property type="molecule type" value="Genomic_DNA"/>
</dbReference>
<name>A0ABW5IZR3_9FLAO</name>
<gene>
    <name evidence="1" type="ORF">ACFSTG_13655</name>
</gene>
<dbReference type="InterPro" id="IPR026341">
    <property type="entry name" value="T9SS_type_B"/>
</dbReference>
<feature type="non-terminal residue" evidence="1">
    <location>
        <position position="1"/>
    </location>
</feature>
<sequence length="322" mass="34102">ITAVDGMTYSFNGGAFGTTTSWSDLAANTYTVVAKNTDGCVSEALTVMINDVPTAPAAPVIEELLQATCEDPTGFVVLELIEGITFILTDADGNEIADEDADGIFEDLAPGSYTLTAGNEDGCLSAEVSFTVEEPQNDVTVTSPSSPICDDSGLFDLSTLVNGNDAVTGTWVDTDQTGALTGNSLNPDIAAGFYTFTYVIEGACPSTTEITIEIDDCGVVLPCEVEDVRNSISKAVTPNGDGFNDKLEVGKGIDCGFIYTLKVFNRWGNEVFKSDNYTGNWDGTSSNSFTGDQLPAGTYFYIVEIKESGFNPIQGYIYLGTK</sequence>
<dbReference type="Pfam" id="PF13585">
    <property type="entry name" value="CHU_C"/>
    <property type="match status" value="1"/>
</dbReference>
<evidence type="ECO:0000313" key="1">
    <source>
        <dbReference type="EMBL" id="MFD2518948.1"/>
    </source>
</evidence>
<dbReference type="Proteomes" id="UP001597468">
    <property type="component" value="Unassembled WGS sequence"/>
</dbReference>
<comment type="caution">
    <text evidence="1">The sequence shown here is derived from an EMBL/GenBank/DDBJ whole genome shotgun (WGS) entry which is preliminary data.</text>
</comment>
<evidence type="ECO:0000313" key="2">
    <source>
        <dbReference type="Proteomes" id="UP001597468"/>
    </source>
</evidence>
<accession>A0ABW5IZR3</accession>
<dbReference type="NCBIfam" id="TIGR04131">
    <property type="entry name" value="Bac_Flav_CTERM"/>
    <property type="match status" value="1"/>
</dbReference>
<dbReference type="RefSeq" id="WP_380754125.1">
    <property type="nucleotide sequence ID" value="NZ_JBHULT010000012.1"/>
</dbReference>
<reference evidence="2" key="1">
    <citation type="journal article" date="2019" name="Int. J. Syst. Evol. Microbiol.">
        <title>The Global Catalogue of Microorganisms (GCM) 10K type strain sequencing project: providing services to taxonomists for standard genome sequencing and annotation.</title>
        <authorList>
            <consortium name="The Broad Institute Genomics Platform"/>
            <consortium name="The Broad Institute Genome Sequencing Center for Infectious Disease"/>
            <person name="Wu L."/>
            <person name="Ma J."/>
        </authorList>
    </citation>
    <scope>NUCLEOTIDE SEQUENCE [LARGE SCALE GENOMIC DNA]</scope>
    <source>
        <strain evidence="2">KCTC 42585</strain>
    </source>
</reference>
<keyword evidence="2" id="KW-1185">Reference proteome</keyword>
<protein>
    <submittedName>
        <fullName evidence="1">Gliding motility-associated C-terminal domain-containing protein</fullName>
    </submittedName>
</protein>
<organism evidence="1 2">
    <name type="scientific">Salinimicrobium flavum</name>
    <dbReference type="NCBI Taxonomy" id="1737065"/>
    <lineage>
        <taxon>Bacteria</taxon>
        <taxon>Pseudomonadati</taxon>
        <taxon>Bacteroidota</taxon>
        <taxon>Flavobacteriia</taxon>
        <taxon>Flavobacteriales</taxon>
        <taxon>Flavobacteriaceae</taxon>
        <taxon>Salinimicrobium</taxon>
    </lineage>
</organism>